<organism evidence="2 3">
    <name type="scientific">Pristionchus mayeri</name>
    <dbReference type="NCBI Taxonomy" id="1317129"/>
    <lineage>
        <taxon>Eukaryota</taxon>
        <taxon>Metazoa</taxon>
        <taxon>Ecdysozoa</taxon>
        <taxon>Nematoda</taxon>
        <taxon>Chromadorea</taxon>
        <taxon>Rhabditida</taxon>
        <taxon>Rhabditina</taxon>
        <taxon>Diplogasteromorpha</taxon>
        <taxon>Diplogasteroidea</taxon>
        <taxon>Neodiplogasteridae</taxon>
        <taxon>Pristionchus</taxon>
    </lineage>
</organism>
<keyword evidence="3" id="KW-1185">Reference proteome</keyword>
<gene>
    <name evidence="2" type="ORF">PMAYCL1PPCAC_01627</name>
</gene>
<reference evidence="3" key="1">
    <citation type="submission" date="2022-10" db="EMBL/GenBank/DDBJ databases">
        <title>Genome assembly of Pristionchus species.</title>
        <authorList>
            <person name="Yoshida K."/>
            <person name="Sommer R.J."/>
        </authorList>
    </citation>
    <scope>NUCLEOTIDE SEQUENCE [LARGE SCALE GENOMIC DNA]</scope>
    <source>
        <strain evidence="3">RS5460</strain>
    </source>
</reference>
<dbReference type="EMBL" id="BTRK01000001">
    <property type="protein sequence ID" value="GMR31432.1"/>
    <property type="molecule type" value="Genomic_DNA"/>
</dbReference>
<dbReference type="Proteomes" id="UP001328107">
    <property type="component" value="Unassembled WGS sequence"/>
</dbReference>
<sequence>SRDGAIPDATSNSPSRIIDPPSTNASTIGFFPRETTYAAPAITTNLQPNFLIDFNSSNNILQRE</sequence>
<evidence type="ECO:0000313" key="2">
    <source>
        <dbReference type="EMBL" id="GMR31432.1"/>
    </source>
</evidence>
<protein>
    <submittedName>
        <fullName evidence="2">Uncharacterized protein</fullName>
    </submittedName>
</protein>
<dbReference type="AlphaFoldDB" id="A0AAN4YYW8"/>
<feature type="compositionally biased region" description="Polar residues" evidence="1">
    <location>
        <begin position="9"/>
        <end position="27"/>
    </location>
</feature>
<comment type="caution">
    <text evidence="2">The sequence shown here is derived from an EMBL/GenBank/DDBJ whole genome shotgun (WGS) entry which is preliminary data.</text>
</comment>
<proteinExistence type="predicted"/>
<accession>A0AAN4YYW8</accession>
<feature type="non-terminal residue" evidence="2">
    <location>
        <position position="64"/>
    </location>
</feature>
<name>A0AAN4YYW8_9BILA</name>
<evidence type="ECO:0000313" key="3">
    <source>
        <dbReference type="Proteomes" id="UP001328107"/>
    </source>
</evidence>
<feature type="non-terminal residue" evidence="2">
    <location>
        <position position="1"/>
    </location>
</feature>
<evidence type="ECO:0000256" key="1">
    <source>
        <dbReference type="SAM" id="MobiDB-lite"/>
    </source>
</evidence>
<feature type="region of interest" description="Disordered" evidence="1">
    <location>
        <begin position="1"/>
        <end position="29"/>
    </location>
</feature>